<reference evidence="2" key="1">
    <citation type="journal article" date="2006" name="PLoS Biol.">
        <title>Macronuclear genome sequence of the ciliate Tetrahymena thermophila, a model eukaryote.</title>
        <authorList>
            <person name="Eisen J.A."/>
            <person name="Coyne R.S."/>
            <person name="Wu M."/>
            <person name="Wu D."/>
            <person name="Thiagarajan M."/>
            <person name="Wortman J.R."/>
            <person name="Badger J.H."/>
            <person name="Ren Q."/>
            <person name="Amedeo P."/>
            <person name="Jones K.M."/>
            <person name="Tallon L.J."/>
            <person name="Delcher A.L."/>
            <person name="Salzberg S.L."/>
            <person name="Silva J.C."/>
            <person name="Haas B.J."/>
            <person name="Majoros W.H."/>
            <person name="Farzad M."/>
            <person name="Carlton J.M."/>
            <person name="Smith R.K. Jr."/>
            <person name="Garg J."/>
            <person name="Pearlman R.E."/>
            <person name="Karrer K.M."/>
            <person name="Sun L."/>
            <person name="Manning G."/>
            <person name="Elde N.C."/>
            <person name="Turkewitz A.P."/>
            <person name="Asai D.J."/>
            <person name="Wilkes D.E."/>
            <person name="Wang Y."/>
            <person name="Cai H."/>
            <person name="Collins K."/>
            <person name="Stewart B.A."/>
            <person name="Lee S.R."/>
            <person name="Wilamowska K."/>
            <person name="Weinberg Z."/>
            <person name="Ruzzo W.L."/>
            <person name="Wloga D."/>
            <person name="Gaertig J."/>
            <person name="Frankel J."/>
            <person name="Tsao C.-C."/>
            <person name="Gorovsky M.A."/>
            <person name="Keeling P.J."/>
            <person name="Waller R.F."/>
            <person name="Patron N.J."/>
            <person name="Cherry J.M."/>
            <person name="Stover N.A."/>
            <person name="Krieger C.J."/>
            <person name="del Toro C."/>
            <person name="Ryder H.F."/>
            <person name="Williamson S.C."/>
            <person name="Barbeau R.A."/>
            <person name="Hamilton E.P."/>
            <person name="Orias E."/>
        </authorList>
    </citation>
    <scope>NUCLEOTIDE SEQUENCE [LARGE SCALE GENOMIC DNA]</scope>
    <source>
        <strain evidence="2">SB210</strain>
    </source>
</reference>
<dbReference type="Proteomes" id="UP000009168">
    <property type="component" value="Unassembled WGS sequence"/>
</dbReference>
<dbReference type="InParanoid" id="W7XJL5"/>
<protein>
    <submittedName>
        <fullName evidence="1">Uncharacterized protein</fullName>
    </submittedName>
</protein>
<dbReference type="KEGG" id="tet:TTHERM_000140891"/>
<dbReference type="FunCoup" id="W7XJL5">
    <property type="interactions" value="14"/>
</dbReference>
<dbReference type="AlphaFoldDB" id="W7XJL5"/>
<organism evidence="1 2">
    <name type="scientific">Tetrahymena thermophila (strain SB210)</name>
    <dbReference type="NCBI Taxonomy" id="312017"/>
    <lineage>
        <taxon>Eukaryota</taxon>
        <taxon>Sar</taxon>
        <taxon>Alveolata</taxon>
        <taxon>Ciliophora</taxon>
        <taxon>Intramacronucleata</taxon>
        <taxon>Oligohymenophorea</taxon>
        <taxon>Hymenostomatida</taxon>
        <taxon>Tetrahymenina</taxon>
        <taxon>Tetrahymenidae</taxon>
        <taxon>Tetrahymena</taxon>
    </lineage>
</organism>
<accession>W7XJL5</accession>
<dbReference type="EMBL" id="GG662793">
    <property type="protein sequence ID" value="EWS75641.1"/>
    <property type="molecule type" value="Genomic_DNA"/>
</dbReference>
<name>W7XJL5_TETTS</name>
<evidence type="ECO:0000313" key="1">
    <source>
        <dbReference type="EMBL" id="EWS75641.1"/>
    </source>
</evidence>
<dbReference type="RefSeq" id="XP_012651787.1">
    <property type="nucleotide sequence ID" value="XM_012796333.1"/>
</dbReference>
<dbReference type="GeneID" id="24437482"/>
<evidence type="ECO:0000313" key="2">
    <source>
        <dbReference type="Proteomes" id="UP000009168"/>
    </source>
</evidence>
<keyword evidence="2" id="KW-1185">Reference proteome</keyword>
<sequence length="273" mass="32813">MQSTKKKIRLLVQIKDSCQKAEKLFPKINISQRIQSQKSYKFNIDVLKRFKRNNGKIRVNYNINIQVKISNNHKQNQQILQLNKKLQSIKQTNKYFKYIYKQINKYMALIKFCKLNKLQLIIFPHICKYLNCLYKNIFLIRLSKYLNVKQSIHISLLYFTTIKKINLQSQFQFINYLVDQLIDYFQASQFKISCISERDMVGLAITNSTFFLLNYFSQQFIMMEQNHSIQIEYSILVVGTYLQIKNRIQQIRIFQNQIIDPSLSIMFKLKRII</sequence>
<gene>
    <name evidence="1" type="ORF">TTHERM_000140891</name>
</gene>
<proteinExistence type="predicted"/>